<dbReference type="InterPro" id="IPR051908">
    <property type="entry name" value="Ribosomal_N-acetyltransferase"/>
</dbReference>
<dbReference type="PANTHER" id="PTHR43441:SF11">
    <property type="entry name" value="RIBOSOMAL-PROTEIN-SERINE ACETYLTRANSFERASE"/>
    <property type="match status" value="1"/>
</dbReference>
<evidence type="ECO:0000313" key="2">
    <source>
        <dbReference type="EMBL" id="GAA2133405.1"/>
    </source>
</evidence>
<protein>
    <submittedName>
        <fullName evidence="2">GNAT family N-acetyltransferase</fullName>
    </submittedName>
</protein>
<keyword evidence="3" id="KW-1185">Reference proteome</keyword>
<proteinExistence type="predicted"/>
<sequence length="216" mass="23758">MTSPADYWPPFGLTLTTPRLTLRPVRDEDIPAAIGAALSGVHEPGRSPFSTPWTDAPPHELGTNMAQWYWRCRSSMTPGDWTLLLGIWHDGDFVGCQDVAAKDFSTLKTVSTGSWLRQSAQGRGLGTEMRAAVALYAFDYLGAELAESEAAVWNQQSLGVSRSLGYEPNGVTRAVWGGQPQEVQKVRLTPATFKRPDWNLQVKGHEPTAKYLGIQK</sequence>
<evidence type="ECO:0000313" key="3">
    <source>
        <dbReference type="Proteomes" id="UP001500102"/>
    </source>
</evidence>
<dbReference type="RefSeq" id="WP_344364179.1">
    <property type="nucleotide sequence ID" value="NZ_BAAAQB010000025.1"/>
</dbReference>
<dbReference type="InterPro" id="IPR000182">
    <property type="entry name" value="GNAT_dom"/>
</dbReference>
<dbReference type="Pfam" id="PF13302">
    <property type="entry name" value="Acetyltransf_3"/>
    <property type="match status" value="1"/>
</dbReference>
<feature type="domain" description="N-acetyltransferase" evidence="1">
    <location>
        <begin position="20"/>
        <end position="190"/>
    </location>
</feature>
<dbReference type="SUPFAM" id="SSF55729">
    <property type="entry name" value="Acyl-CoA N-acyltransferases (Nat)"/>
    <property type="match status" value="1"/>
</dbReference>
<organism evidence="2 3">
    <name type="scientific">Arthrobacter humicola</name>
    <dbReference type="NCBI Taxonomy" id="409291"/>
    <lineage>
        <taxon>Bacteria</taxon>
        <taxon>Bacillati</taxon>
        <taxon>Actinomycetota</taxon>
        <taxon>Actinomycetes</taxon>
        <taxon>Micrococcales</taxon>
        <taxon>Micrococcaceae</taxon>
        <taxon>Arthrobacter</taxon>
    </lineage>
</organism>
<dbReference type="PROSITE" id="PS51186">
    <property type="entry name" value="GNAT"/>
    <property type="match status" value="1"/>
</dbReference>
<reference evidence="2 3" key="1">
    <citation type="journal article" date="2019" name="Int. J. Syst. Evol. Microbiol.">
        <title>The Global Catalogue of Microorganisms (GCM) 10K type strain sequencing project: providing services to taxonomists for standard genome sequencing and annotation.</title>
        <authorList>
            <consortium name="The Broad Institute Genomics Platform"/>
            <consortium name="The Broad Institute Genome Sequencing Center for Infectious Disease"/>
            <person name="Wu L."/>
            <person name="Ma J."/>
        </authorList>
    </citation>
    <scope>NUCLEOTIDE SEQUENCE [LARGE SCALE GENOMIC DNA]</scope>
    <source>
        <strain evidence="2 3">JCM 15921</strain>
    </source>
</reference>
<dbReference type="Proteomes" id="UP001500102">
    <property type="component" value="Unassembled WGS sequence"/>
</dbReference>
<dbReference type="InterPro" id="IPR016181">
    <property type="entry name" value="Acyl_CoA_acyltransferase"/>
</dbReference>
<dbReference type="Gene3D" id="3.40.630.30">
    <property type="match status" value="1"/>
</dbReference>
<comment type="caution">
    <text evidence="2">The sequence shown here is derived from an EMBL/GenBank/DDBJ whole genome shotgun (WGS) entry which is preliminary data.</text>
</comment>
<evidence type="ECO:0000259" key="1">
    <source>
        <dbReference type="PROSITE" id="PS51186"/>
    </source>
</evidence>
<dbReference type="EMBL" id="BAAAQB010000025">
    <property type="protein sequence ID" value="GAA2133405.1"/>
    <property type="molecule type" value="Genomic_DNA"/>
</dbReference>
<gene>
    <name evidence="2" type="ORF">GCM10009825_16380</name>
</gene>
<dbReference type="PANTHER" id="PTHR43441">
    <property type="entry name" value="RIBOSOMAL-PROTEIN-SERINE ACETYLTRANSFERASE"/>
    <property type="match status" value="1"/>
</dbReference>
<name>A0ABN2YWJ2_9MICC</name>
<accession>A0ABN2YWJ2</accession>